<evidence type="ECO:0000313" key="1">
    <source>
        <dbReference type="EMBL" id="MBX12558.1"/>
    </source>
</evidence>
<dbReference type="AlphaFoldDB" id="A0A2P2L3L1"/>
<sequence>MAFARFAAGSDMAISRIRSKTRSRVIKSGISILPQFLVLCLLSTCSTSSPADAFTENVEGTSDYLYKEILRDEAIARLNELGKVLAFLFYLRLPRFTCKLRL</sequence>
<name>A0A2P2L3L1_RHIMU</name>
<protein>
    <submittedName>
        <fullName evidence="1">Uncharacterized protein</fullName>
    </submittedName>
</protein>
<dbReference type="EMBL" id="GGEC01032074">
    <property type="protein sequence ID" value="MBX12558.1"/>
    <property type="molecule type" value="Transcribed_RNA"/>
</dbReference>
<reference evidence="1" key="1">
    <citation type="submission" date="2018-02" db="EMBL/GenBank/DDBJ databases">
        <title>Rhizophora mucronata_Transcriptome.</title>
        <authorList>
            <person name="Meera S.P."/>
            <person name="Sreeshan A."/>
            <person name="Augustine A."/>
        </authorList>
    </citation>
    <scope>NUCLEOTIDE SEQUENCE</scope>
    <source>
        <tissue evidence="1">Leaf</tissue>
    </source>
</reference>
<accession>A0A2P2L3L1</accession>
<proteinExistence type="predicted"/>
<organism evidence="1">
    <name type="scientific">Rhizophora mucronata</name>
    <name type="common">Asiatic mangrove</name>
    <dbReference type="NCBI Taxonomy" id="61149"/>
    <lineage>
        <taxon>Eukaryota</taxon>
        <taxon>Viridiplantae</taxon>
        <taxon>Streptophyta</taxon>
        <taxon>Embryophyta</taxon>
        <taxon>Tracheophyta</taxon>
        <taxon>Spermatophyta</taxon>
        <taxon>Magnoliopsida</taxon>
        <taxon>eudicotyledons</taxon>
        <taxon>Gunneridae</taxon>
        <taxon>Pentapetalae</taxon>
        <taxon>rosids</taxon>
        <taxon>fabids</taxon>
        <taxon>Malpighiales</taxon>
        <taxon>Rhizophoraceae</taxon>
        <taxon>Rhizophora</taxon>
    </lineage>
</organism>